<comment type="catalytic activity">
    <reaction evidence="1">
        <text>ATP + protein L-histidine = ADP + protein N-phospho-L-histidine.</text>
        <dbReference type="EC" id="2.7.13.3"/>
    </reaction>
</comment>
<keyword evidence="12" id="KW-1185">Reference proteome</keyword>
<accession>A0A8J3VNG0</accession>
<dbReference type="GO" id="GO:0000160">
    <property type="term" value="P:phosphorelay signal transduction system"/>
    <property type="evidence" value="ECO:0007669"/>
    <property type="project" value="TreeGrafter"/>
</dbReference>
<evidence type="ECO:0000313" key="12">
    <source>
        <dbReference type="Proteomes" id="UP000642748"/>
    </source>
</evidence>
<keyword evidence="6" id="KW-0418">Kinase</keyword>
<dbReference type="AlphaFoldDB" id="A0A8J3VNG0"/>
<keyword evidence="7 9" id="KW-1133">Transmembrane helix</keyword>
<evidence type="ECO:0000256" key="3">
    <source>
        <dbReference type="ARBA" id="ARBA00022553"/>
    </source>
</evidence>
<keyword evidence="4" id="KW-0808">Transferase</keyword>
<comment type="caution">
    <text evidence="11">The sequence shown here is derived from an EMBL/GenBank/DDBJ whole genome shotgun (WGS) entry which is preliminary data.</text>
</comment>
<dbReference type="InterPro" id="IPR050428">
    <property type="entry name" value="TCS_sensor_his_kinase"/>
</dbReference>
<dbReference type="Pfam" id="PF02518">
    <property type="entry name" value="HATPase_c"/>
    <property type="match status" value="1"/>
</dbReference>
<evidence type="ECO:0000256" key="5">
    <source>
        <dbReference type="ARBA" id="ARBA00022692"/>
    </source>
</evidence>
<dbReference type="Gene3D" id="6.10.340.10">
    <property type="match status" value="1"/>
</dbReference>
<feature type="compositionally biased region" description="Pro residues" evidence="8">
    <location>
        <begin position="859"/>
        <end position="874"/>
    </location>
</feature>
<feature type="transmembrane region" description="Helical" evidence="9">
    <location>
        <begin position="316"/>
        <end position="338"/>
    </location>
</feature>
<protein>
    <recommendedName>
        <fullName evidence="2">histidine kinase</fullName>
        <ecNumber evidence="2">2.7.13.3</ecNumber>
    </recommendedName>
</protein>
<evidence type="ECO:0000256" key="6">
    <source>
        <dbReference type="ARBA" id="ARBA00022777"/>
    </source>
</evidence>
<evidence type="ECO:0000256" key="8">
    <source>
        <dbReference type="SAM" id="MobiDB-lite"/>
    </source>
</evidence>
<dbReference type="SUPFAM" id="SSF55874">
    <property type="entry name" value="ATPase domain of HSP90 chaperone/DNA topoisomerase II/histidine kinase"/>
    <property type="match status" value="1"/>
</dbReference>
<evidence type="ECO:0000256" key="1">
    <source>
        <dbReference type="ARBA" id="ARBA00000085"/>
    </source>
</evidence>
<dbReference type="PROSITE" id="PS50109">
    <property type="entry name" value="HIS_KIN"/>
    <property type="match status" value="1"/>
</dbReference>
<name>A0A8J3VNG0_9ACTN</name>
<gene>
    <name evidence="11" type="ORF">Raf01_03650</name>
</gene>
<dbReference type="PANTHER" id="PTHR45436">
    <property type="entry name" value="SENSOR HISTIDINE KINASE YKOH"/>
    <property type="match status" value="1"/>
</dbReference>
<keyword evidence="5 9" id="KW-0812">Transmembrane</keyword>
<dbReference type="Proteomes" id="UP000642748">
    <property type="component" value="Unassembled WGS sequence"/>
</dbReference>
<dbReference type="GO" id="GO:0005886">
    <property type="term" value="C:plasma membrane"/>
    <property type="evidence" value="ECO:0007669"/>
    <property type="project" value="TreeGrafter"/>
</dbReference>
<reference evidence="11" key="1">
    <citation type="submission" date="2021-01" db="EMBL/GenBank/DDBJ databases">
        <title>Whole genome shotgun sequence of Rugosimonospora africana NBRC 104875.</title>
        <authorList>
            <person name="Komaki H."/>
            <person name="Tamura T."/>
        </authorList>
    </citation>
    <scope>NUCLEOTIDE SEQUENCE</scope>
    <source>
        <strain evidence="11">NBRC 104875</strain>
    </source>
</reference>
<feature type="region of interest" description="Disordered" evidence="8">
    <location>
        <begin position="828"/>
        <end position="973"/>
    </location>
</feature>
<feature type="compositionally biased region" description="Pro residues" evidence="8">
    <location>
        <begin position="831"/>
        <end position="851"/>
    </location>
</feature>
<feature type="compositionally biased region" description="Basic and acidic residues" evidence="8">
    <location>
        <begin position="880"/>
        <end position="890"/>
    </location>
</feature>
<evidence type="ECO:0000256" key="7">
    <source>
        <dbReference type="ARBA" id="ARBA00022989"/>
    </source>
</evidence>
<evidence type="ECO:0000256" key="9">
    <source>
        <dbReference type="SAM" id="Phobius"/>
    </source>
</evidence>
<proteinExistence type="predicted"/>
<dbReference type="InterPro" id="IPR036890">
    <property type="entry name" value="HATPase_C_sf"/>
</dbReference>
<organism evidence="11 12">
    <name type="scientific">Rugosimonospora africana</name>
    <dbReference type="NCBI Taxonomy" id="556532"/>
    <lineage>
        <taxon>Bacteria</taxon>
        <taxon>Bacillati</taxon>
        <taxon>Actinomycetota</taxon>
        <taxon>Actinomycetes</taxon>
        <taxon>Micromonosporales</taxon>
        <taxon>Micromonosporaceae</taxon>
        <taxon>Rugosimonospora</taxon>
    </lineage>
</organism>
<feature type="domain" description="Histidine kinase" evidence="10">
    <location>
        <begin position="534"/>
        <end position="639"/>
    </location>
</feature>
<feature type="compositionally biased region" description="Low complexity" evidence="8">
    <location>
        <begin position="891"/>
        <end position="904"/>
    </location>
</feature>
<dbReference type="InterPro" id="IPR005467">
    <property type="entry name" value="His_kinase_dom"/>
</dbReference>
<evidence type="ECO:0000313" key="11">
    <source>
        <dbReference type="EMBL" id="GIH12193.1"/>
    </source>
</evidence>
<dbReference type="InterPro" id="IPR013587">
    <property type="entry name" value="Nitrate/nitrite_sensing"/>
</dbReference>
<feature type="region of interest" description="Disordered" evidence="8">
    <location>
        <begin position="728"/>
        <end position="756"/>
    </location>
</feature>
<dbReference type="Gene3D" id="3.30.565.10">
    <property type="entry name" value="Histidine kinase-like ATPase, C-terminal domain"/>
    <property type="match status" value="1"/>
</dbReference>
<evidence type="ECO:0000256" key="2">
    <source>
        <dbReference type="ARBA" id="ARBA00012438"/>
    </source>
</evidence>
<dbReference type="EC" id="2.7.13.3" evidence="2"/>
<dbReference type="EMBL" id="BONZ01000006">
    <property type="protein sequence ID" value="GIH12193.1"/>
    <property type="molecule type" value="Genomic_DNA"/>
</dbReference>
<dbReference type="GO" id="GO:0004673">
    <property type="term" value="F:protein histidine kinase activity"/>
    <property type="evidence" value="ECO:0007669"/>
    <property type="project" value="UniProtKB-EC"/>
</dbReference>
<keyword evidence="3" id="KW-0597">Phosphoprotein</keyword>
<keyword evidence="9" id="KW-0472">Membrane</keyword>
<dbReference type="CDD" id="cd06225">
    <property type="entry name" value="HAMP"/>
    <property type="match status" value="1"/>
</dbReference>
<evidence type="ECO:0000259" key="10">
    <source>
        <dbReference type="PROSITE" id="PS50109"/>
    </source>
</evidence>
<dbReference type="PANTHER" id="PTHR45436:SF5">
    <property type="entry name" value="SENSOR HISTIDINE KINASE TRCS"/>
    <property type="match status" value="1"/>
</dbReference>
<dbReference type="InterPro" id="IPR003594">
    <property type="entry name" value="HATPase_dom"/>
</dbReference>
<dbReference type="Pfam" id="PF08376">
    <property type="entry name" value="NIT"/>
    <property type="match status" value="1"/>
</dbReference>
<feature type="compositionally biased region" description="Pro residues" evidence="8">
    <location>
        <begin position="736"/>
        <end position="749"/>
    </location>
</feature>
<sequence>MVPVIAIVSLAVARLADSGQRALSASLVSSLTSLSNDVAESTQQLEQERILGAEYAISPTAFVAGWSAKDATVKDASGKFLKPVTVATAYKAQAAATNAAIATYTQHRQSLHGVPDGVEARLQQIDTQLATLGGVRQQVEQRKGLPNEVVLRYNNIISDLVAYHSSLSQVTTDQKLSDGLRAMAAFAQAKDDASQEQAVGYATLSHQQVVAREQYNAVVATETSQQSDLAAFDLAATSDQKALVANTITGDAVALADQAANSLTASNSVQPTIETATNFANQVGAKVDLMRFAEVKLDSALIRDANAVRSSVIREVVIESIVVLLALAIAIMIAFLLASSMVRALSRLREGALGVADRDLPEAVARLRDVRDIGENSPDEIARQVRDPIQIDSRDEIGQVAQAFNVVHREAVRVAAEQAALRTSVSAMFLNLARRSQALVDRMIGELDAIERGEEDPKRLAQLFQLDHLATRMRRNDENLLVLAGADSSAPRREDALLADVVRAAQSEVELYNRIEFGTVDPDVSIAARAVNDVVRLVAELFDNATRFSPPTASVLADARRIGDYVLIQVEDRGLGMSPDQMAALNEKLAEPPTVDVAAFRMMGLAVVGRLASRYDIKVELRPNPEGGIVTQVTLPSSILILPRLRGREPVVTRPRTPLAVERGPAGAPPNQPGWPMPQLPGLAGAGSPALTGGGVGTATLSGWAELAEARQDWTPVNQPISPTVATPTISASPASAPPAPPASVPPANAPTTANGTGSLVDALGTIANSQPRTGSDETAELPIFRAMEAVWFRSHGHSATGNWPTVGPQGEPGHNVAAGLTNGYAVAQPPVAPPPPPPVVSAPSSPPPVVPSAYVAPEAPPPPPVQPSSPPQYQPSAEESWRTAADDGWRAAAAAAEPAPSETTRSGLPKRVPAAQLVPGGVDARTSVAKNRRTPDEVRGLLSAYHRGVQRGRSGTDGGPSGAQRTTNEERH</sequence>
<evidence type="ECO:0000256" key="4">
    <source>
        <dbReference type="ARBA" id="ARBA00022679"/>
    </source>
</evidence>